<comment type="similarity">
    <text evidence="1">Belongs to the alkB family.</text>
</comment>
<dbReference type="OrthoDB" id="6614653at2759"/>
<comment type="catalytic activity">
    <reaction evidence="8">
        <text>an N(6)-methyladenosine in mRNA + 2-oxoglutarate + O2 = an adenosine in mRNA + formaldehyde + succinate + CO2</text>
        <dbReference type="Rhea" id="RHEA:49520"/>
        <dbReference type="Rhea" id="RHEA-COMP:12414"/>
        <dbReference type="Rhea" id="RHEA-COMP:12417"/>
        <dbReference type="ChEBI" id="CHEBI:15379"/>
        <dbReference type="ChEBI" id="CHEBI:16526"/>
        <dbReference type="ChEBI" id="CHEBI:16810"/>
        <dbReference type="ChEBI" id="CHEBI:16842"/>
        <dbReference type="ChEBI" id="CHEBI:30031"/>
        <dbReference type="ChEBI" id="CHEBI:74411"/>
        <dbReference type="ChEBI" id="CHEBI:74449"/>
        <dbReference type="EC" id="1.14.11.53"/>
    </reaction>
    <physiologicalReaction direction="left-to-right" evidence="8">
        <dbReference type="Rhea" id="RHEA:49521"/>
    </physiologicalReaction>
</comment>
<evidence type="ECO:0000256" key="3">
    <source>
        <dbReference type="ARBA" id="ARBA00022723"/>
    </source>
</evidence>
<protein>
    <recommendedName>
        <fullName evidence="2">mRNA N(6)-methyladenine demethylase</fullName>
        <ecNumber evidence="2">1.14.11.53</ecNumber>
    </recommendedName>
</protein>
<reference evidence="12 14" key="1">
    <citation type="submission" date="2018-02" db="EMBL/GenBank/DDBJ databases">
        <title>Fusarium culmorum secondary metabolites in fungal-bacterial-plant interactions.</title>
        <authorList>
            <person name="Schmidt R."/>
        </authorList>
    </citation>
    <scope>NUCLEOTIDE SEQUENCE [LARGE SCALE GENOMIC DNA]</scope>
    <source>
        <strain evidence="12 14">PV</strain>
    </source>
</reference>
<name>A0A2T4GQC7_FUSCU</name>
<dbReference type="GO" id="GO:0005634">
    <property type="term" value="C:nucleus"/>
    <property type="evidence" value="ECO:0007669"/>
    <property type="project" value="TreeGrafter"/>
</dbReference>
<evidence type="ECO:0000313" key="13">
    <source>
        <dbReference type="EMBL" id="QPC62367.1"/>
    </source>
</evidence>
<dbReference type="InterPro" id="IPR005123">
    <property type="entry name" value="Oxoglu/Fe-dep_dioxygenase_dom"/>
</dbReference>
<evidence type="ECO:0000256" key="5">
    <source>
        <dbReference type="ARBA" id="ARBA00023002"/>
    </source>
</evidence>
<dbReference type="PANTHER" id="PTHR16557">
    <property type="entry name" value="ALKYLATED DNA REPAIR PROTEIN ALKB-RELATED"/>
    <property type="match status" value="1"/>
</dbReference>
<reference evidence="13" key="2">
    <citation type="submission" date="2020-11" db="EMBL/GenBank/DDBJ databases">
        <title>The chromosome-scale genome resource for two endophytic Fusarium species: F. culmorum and F. pseudograminearum.</title>
        <authorList>
            <person name="Yuan Z."/>
        </authorList>
    </citation>
    <scope>NUCLEOTIDE SEQUENCE</scope>
    <source>
        <strain evidence="13">Class2-1B</strain>
    </source>
</reference>
<evidence type="ECO:0000313" key="14">
    <source>
        <dbReference type="Proteomes" id="UP000241587"/>
    </source>
</evidence>
<evidence type="ECO:0000256" key="4">
    <source>
        <dbReference type="ARBA" id="ARBA00022964"/>
    </source>
</evidence>
<evidence type="ECO:0000256" key="2">
    <source>
        <dbReference type="ARBA" id="ARBA00012931"/>
    </source>
</evidence>
<comment type="cofactor">
    <cofactor evidence="9">
        <name>Fe(2+)</name>
        <dbReference type="ChEBI" id="CHEBI:29033"/>
    </cofactor>
    <text evidence="9">Binds 1 Fe(2+) ion per subunit.</text>
</comment>
<keyword evidence="14" id="KW-1185">Reference proteome</keyword>
<feature type="binding site" evidence="9">
    <location>
        <position position="305"/>
    </location>
    <ligand>
        <name>Fe cation</name>
        <dbReference type="ChEBI" id="CHEBI:24875"/>
        <note>catalytic</note>
    </ligand>
</feature>
<dbReference type="OMA" id="CEVIRLR"/>
<accession>A0A2T4GQC7</accession>
<dbReference type="Pfam" id="PF13532">
    <property type="entry name" value="2OG-FeII_Oxy_2"/>
    <property type="match status" value="1"/>
</dbReference>
<feature type="binding site" evidence="9">
    <location>
        <position position="242"/>
    </location>
    <ligand>
        <name>Fe cation</name>
        <dbReference type="ChEBI" id="CHEBI:24875"/>
        <note>catalytic</note>
    </ligand>
</feature>
<evidence type="ECO:0000256" key="8">
    <source>
        <dbReference type="ARBA" id="ARBA00047565"/>
    </source>
</evidence>
<dbReference type="GO" id="GO:1990931">
    <property type="term" value="F:mRNA N6-methyladenosine dioxygenase activity"/>
    <property type="evidence" value="ECO:0007669"/>
    <property type="project" value="UniProtKB-EC"/>
</dbReference>
<keyword evidence="7" id="KW-0843">Virulence</keyword>
<evidence type="ECO:0000256" key="9">
    <source>
        <dbReference type="PIRSR" id="PIRSR604574-2"/>
    </source>
</evidence>
<dbReference type="AlphaFoldDB" id="A0A2T4GQC7"/>
<dbReference type="EC" id="1.14.11.53" evidence="2"/>
<dbReference type="GO" id="GO:0046872">
    <property type="term" value="F:metal ion binding"/>
    <property type="evidence" value="ECO:0007669"/>
    <property type="project" value="UniProtKB-KW"/>
</dbReference>
<dbReference type="Proteomes" id="UP000663297">
    <property type="component" value="Chromosome 2"/>
</dbReference>
<keyword evidence="3 9" id="KW-0479">Metal-binding</keyword>
<dbReference type="InterPro" id="IPR004574">
    <property type="entry name" value="Alkb"/>
</dbReference>
<dbReference type="PANTHER" id="PTHR16557:SF2">
    <property type="entry name" value="NUCLEIC ACID DIOXYGENASE ALKBH1"/>
    <property type="match status" value="1"/>
</dbReference>
<dbReference type="Proteomes" id="UP000241587">
    <property type="component" value="Unassembled WGS sequence"/>
</dbReference>
<dbReference type="FunFam" id="2.60.120.590:FF:000014">
    <property type="entry name" value="Oxidoreductase, 2OG-Fe(II) oxygenase family family"/>
    <property type="match status" value="1"/>
</dbReference>
<proteinExistence type="inferred from homology"/>
<sequence length="351" mass="40548">MSDNRRSPLKNMKIDAHEQPSDEMRAEWKGYMRQDHKSLLNDPRIDDPRAPLEESGFLQVSAISKEQIAKSFARLHPDLASEVNSDVQVIHHPLLPGLLIIPSLLPPSVQKTLLDRMVHRDLSEQKHQTNLHLHYNLPYPEGNDQDEKSFFSLDPETPASFMPKDSSIHKPLSIKQVMQRKLHWVTLGGQYDWTNRIYPQDLPPQFPSDISHLLKDLFPETDAQAAILNFYTPGDTMMMHRDVSEETDKGLISLSFGCDGLFMIAPNDLKSETRSEIPGEKQYLLLRLRSGDAIYMTHESRYAWHGVPKVLKDTCPAYLEDWPARDDGKFSEWRGWMKTKRINLNVRQMRD</sequence>
<evidence type="ECO:0000313" key="12">
    <source>
        <dbReference type="EMBL" id="PTD05709.1"/>
    </source>
</evidence>
<dbReference type="EMBL" id="PVEM01000012">
    <property type="protein sequence ID" value="PTD05709.1"/>
    <property type="molecule type" value="Genomic_DNA"/>
</dbReference>
<dbReference type="GO" id="GO:0005737">
    <property type="term" value="C:cytoplasm"/>
    <property type="evidence" value="ECO:0007669"/>
    <property type="project" value="TreeGrafter"/>
</dbReference>
<evidence type="ECO:0000256" key="7">
    <source>
        <dbReference type="ARBA" id="ARBA00023026"/>
    </source>
</evidence>
<feature type="domain" description="Fe2OG dioxygenase" evidence="11">
    <location>
        <begin position="222"/>
        <end position="350"/>
    </location>
</feature>
<keyword evidence="6 9" id="KW-0408">Iron</keyword>
<feature type="region of interest" description="Disordered" evidence="10">
    <location>
        <begin position="1"/>
        <end position="23"/>
    </location>
</feature>
<keyword evidence="5" id="KW-0560">Oxidoreductase</keyword>
<dbReference type="Gene3D" id="2.60.120.590">
    <property type="entry name" value="Alpha-ketoglutarate-dependent dioxygenase AlkB-like"/>
    <property type="match status" value="1"/>
</dbReference>
<dbReference type="PROSITE" id="PS51471">
    <property type="entry name" value="FE2OG_OXY"/>
    <property type="match status" value="1"/>
</dbReference>
<dbReference type="InterPro" id="IPR037151">
    <property type="entry name" value="AlkB-like_sf"/>
</dbReference>
<evidence type="ECO:0000256" key="6">
    <source>
        <dbReference type="ARBA" id="ARBA00023004"/>
    </source>
</evidence>
<dbReference type="InterPro" id="IPR027450">
    <property type="entry name" value="AlkB-like"/>
</dbReference>
<organism evidence="12 14">
    <name type="scientific">Fusarium culmorum</name>
    <dbReference type="NCBI Taxonomy" id="5516"/>
    <lineage>
        <taxon>Eukaryota</taxon>
        <taxon>Fungi</taxon>
        <taxon>Dikarya</taxon>
        <taxon>Ascomycota</taxon>
        <taxon>Pezizomycotina</taxon>
        <taxon>Sordariomycetes</taxon>
        <taxon>Hypocreomycetidae</taxon>
        <taxon>Hypocreales</taxon>
        <taxon>Nectriaceae</taxon>
        <taxon>Fusarium</taxon>
    </lineage>
</organism>
<keyword evidence="4 12" id="KW-0223">Dioxygenase</keyword>
<evidence type="ECO:0000256" key="1">
    <source>
        <dbReference type="ARBA" id="ARBA00007879"/>
    </source>
</evidence>
<evidence type="ECO:0000256" key="10">
    <source>
        <dbReference type="SAM" id="MobiDB-lite"/>
    </source>
</evidence>
<dbReference type="SUPFAM" id="SSF51197">
    <property type="entry name" value="Clavaminate synthase-like"/>
    <property type="match status" value="1"/>
</dbReference>
<dbReference type="EMBL" id="CP064748">
    <property type="protein sequence ID" value="QPC62367.1"/>
    <property type="molecule type" value="Genomic_DNA"/>
</dbReference>
<feature type="binding site" evidence="9">
    <location>
        <position position="240"/>
    </location>
    <ligand>
        <name>Fe cation</name>
        <dbReference type="ChEBI" id="CHEBI:24875"/>
        <note>catalytic</note>
    </ligand>
</feature>
<evidence type="ECO:0000259" key="11">
    <source>
        <dbReference type="PROSITE" id="PS51471"/>
    </source>
</evidence>
<gene>
    <name evidence="12" type="ORF">FCULG_00001888</name>
    <name evidence="13" type="ORF">HYE67_004598</name>
</gene>